<feature type="DNA-binding region" description="H-T-H motif" evidence="2">
    <location>
        <begin position="53"/>
        <end position="72"/>
    </location>
</feature>
<keyword evidence="1 2" id="KW-0238">DNA-binding</keyword>
<dbReference type="OrthoDB" id="2356263at2"/>
<dbReference type="Gene3D" id="1.10.357.10">
    <property type="entry name" value="Tetracycline Repressor, domain 2"/>
    <property type="match status" value="1"/>
</dbReference>
<dbReference type="InterPro" id="IPR009057">
    <property type="entry name" value="Homeodomain-like_sf"/>
</dbReference>
<dbReference type="InterPro" id="IPR001647">
    <property type="entry name" value="HTH_TetR"/>
</dbReference>
<evidence type="ECO:0000256" key="3">
    <source>
        <dbReference type="SAM" id="MobiDB-lite"/>
    </source>
</evidence>
<dbReference type="InterPro" id="IPR041474">
    <property type="entry name" value="NicS_C"/>
</dbReference>
<feature type="domain" description="HTH tetR-type" evidence="4">
    <location>
        <begin position="30"/>
        <end position="90"/>
    </location>
</feature>
<accession>A0A2N8SLD4</accession>
<dbReference type="Pfam" id="PF17938">
    <property type="entry name" value="TetR_C_29"/>
    <property type="match status" value="1"/>
</dbReference>
<evidence type="ECO:0000259" key="4">
    <source>
        <dbReference type="PROSITE" id="PS50977"/>
    </source>
</evidence>
<evidence type="ECO:0000313" key="5">
    <source>
        <dbReference type="EMBL" id="PNG03295.1"/>
    </source>
</evidence>
<organism evidence="5 6">
    <name type="scientific">Stutzerimonas stutzeri</name>
    <name type="common">Pseudomonas stutzeri</name>
    <dbReference type="NCBI Taxonomy" id="316"/>
    <lineage>
        <taxon>Bacteria</taxon>
        <taxon>Pseudomonadati</taxon>
        <taxon>Pseudomonadota</taxon>
        <taxon>Gammaproteobacteria</taxon>
        <taxon>Pseudomonadales</taxon>
        <taxon>Pseudomonadaceae</taxon>
        <taxon>Stutzerimonas</taxon>
    </lineage>
</organism>
<evidence type="ECO:0000256" key="1">
    <source>
        <dbReference type="ARBA" id="ARBA00023125"/>
    </source>
</evidence>
<evidence type="ECO:0000256" key="2">
    <source>
        <dbReference type="PROSITE-ProRule" id="PRU00335"/>
    </source>
</evidence>
<feature type="compositionally biased region" description="Basic and acidic residues" evidence="3">
    <location>
        <begin position="10"/>
        <end position="20"/>
    </location>
</feature>
<dbReference type="PRINTS" id="PR00455">
    <property type="entry name" value="HTHTETR"/>
</dbReference>
<dbReference type="PROSITE" id="PS50977">
    <property type="entry name" value="HTH_TETR_2"/>
    <property type="match status" value="1"/>
</dbReference>
<feature type="region of interest" description="Disordered" evidence="3">
    <location>
        <begin position="1"/>
        <end position="31"/>
    </location>
</feature>
<dbReference type="InterPro" id="IPR036271">
    <property type="entry name" value="Tet_transcr_reg_TetR-rel_C_sf"/>
</dbReference>
<dbReference type="Pfam" id="PF00440">
    <property type="entry name" value="TetR_N"/>
    <property type="match status" value="1"/>
</dbReference>
<dbReference type="InterPro" id="IPR050109">
    <property type="entry name" value="HTH-type_TetR-like_transc_reg"/>
</dbReference>
<dbReference type="AlphaFoldDB" id="A0A2N8SLD4"/>
<reference evidence="5 6" key="1">
    <citation type="submission" date="2018-01" db="EMBL/GenBank/DDBJ databases">
        <title>Denitrification phenotypes of diverse strains of Pseudomonas stutzeri.</title>
        <authorList>
            <person name="Milligan D.A."/>
            <person name="Bergaust L."/>
            <person name="Bakken L.R."/>
            <person name="Frostegard A."/>
        </authorList>
    </citation>
    <scope>NUCLEOTIDE SEQUENCE [LARGE SCALE GENOMIC DNA]</scope>
    <source>
        <strain evidence="5 6">28a3</strain>
    </source>
</reference>
<name>A0A2N8SLD4_STUST</name>
<comment type="caution">
    <text evidence="5">The sequence shown here is derived from an EMBL/GenBank/DDBJ whole genome shotgun (WGS) entry which is preliminary data.</text>
</comment>
<sequence length="238" mass="26304">MVKRTPIPWQRHDKENKNVKSSEPAESGKRNTMNKLLAAARNEFGSKGLGGARVENIAQEAGVTKQLVYHYYGSKENLFVAVLDESSESIMSELVALEIEQLTPPAALRAMLNRFFDQYCHDPLLGALALEGIRYHHAHETPRNRFLEMAPGLITKVDDILQRGAATGEFKKEINPRLLLATAALVTTGWFTNRYSMSTLTGLNTASPEGMAIWRQHSADFILAGISVAPGCEVQAPR</sequence>
<protein>
    <submittedName>
        <fullName evidence="5">TetR/AcrR family transcriptional regulator</fullName>
    </submittedName>
</protein>
<dbReference type="PANTHER" id="PTHR30328">
    <property type="entry name" value="TRANSCRIPTIONAL REPRESSOR"/>
    <property type="match status" value="1"/>
</dbReference>
<dbReference type="Proteomes" id="UP000235897">
    <property type="component" value="Unassembled WGS sequence"/>
</dbReference>
<dbReference type="EMBL" id="POUW01000010">
    <property type="protein sequence ID" value="PNG03295.1"/>
    <property type="molecule type" value="Genomic_DNA"/>
</dbReference>
<dbReference type="SUPFAM" id="SSF46689">
    <property type="entry name" value="Homeodomain-like"/>
    <property type="match status" value="1"/>
</dbReference>
<dbReference type="GO" id="GO:0003677">
    <property type="term" value="F:DNA binding"/>
    <property type="evidence" value="ECO:0007669"/>
    <property type="project" value="UniProtKB-UniRule"/>
</dbReference>
<proteinExistence type="predicted"/>
<dbReference type="PANTHER" id="PTHR30328:SF54">
    <property type="entry name" value="HTH-TYPE TRANSCRIPTIONAL REPRESSOR SCO4008"/>
    <property type="match status" value="1"/>
</dbReference>
<evidence type="ECO:0000313" key="6">
    <source>
        <dbReference type="Proteomes" id="UP000235897"/>
    </source>
</evidence>
<gene>
    <name evidence="5" type="ORF">CXL00_21180</name>
</gene>
<dbReference type="SUPFAM" id="SSF48498">
    <property type="entry name" value="Tetracyclin repressor-like, C-terminal domain"/>
    <property type="match status" value="1"/>
</dbReference>